<reference evidence="8" key="2">
    <citation type="submission" date="2016-01" db="EMBL/GenBank/DDBJ databases">
        <authorList>
            <person name="Oliw E.H."/>
        </authorList>
    </citation>
    <scope>NUCLEOTIDE SEQUENCE</scope>
    <source>
        <strain evidence="8">1</strain>
    </source>
</reference>
<dbReference type="InterPro" id="IPR051611">
    <property type="entry name" value="ECF_transporter_component"/>
</dbReference>
<keyword evidence="5 6" id="KW-0472">Membrane</keyword>
<dbReference type="AlphaFoldDB" id="A0A160VSE8"/>
<dbReference type="PANTHER" id="PTHR34857">
    <property type="entry name" value="SLL0384 PROTEIN"/>
    <property type="match status" value="1"/>
</dbReference>
<dbReference type="Proteomes" id="UP000093069">
    <property type="component" value="Chromosome I"/>
</dbReference>
<feature type="transmembrane region" description="Helical" evidence="6">
    <location>
        <begin position="45"/>
        <end position="64"/>
    </location>
</feature>
<protein>
    <submittedName>
        <fullName evidence="7">Cobalt ABC transporter permease</fullName>
    </submittedName>
    <submittedName>
        <fullName evidence="8">Transmembrane component NikQ of energizing module of nickel ECF transporter</fullName>
    </submittedName>
</protein>
<dbReference type="EMBL" id="CP015193">
    <property type="protein sequence ID" value="ASJ17377.1"/>
    <property type="molecule type" value="Genomic_DNA"/>
</dbReference>
<evidence type="ECO:0000256" key="4">
    <source>
        <dbReference type="ARBA" id="ARBA00022989"/>
    </source>
</evidence>
<evidence type="ECO:0000313" key="9">
    <source>
        <dbReference type="Proteomes" id="UP000093069"/>
    </source>
</evidence>
<proteinExistence type="predicted"/>
<evidence type="ECO:0000256" key="1">
    <source>
        <dbReference type="ARBA" id="ARBA00004141"/>
    </source>
</evidence>
<reference evidence="9" key="1">
    <citation type="submission" date="2016-01" db="EMBL/GenBank/DDBJ databases">
        <authorList>
            <person name="Vorgias C.E."/>
        </authorList>
    </citation>
    <scope>NUCLEOTIDE SEQUENCE [LARGE SCALE GENOMIC DNA]</scope>
</reference>
<keyword evidence="2" id="KW-1003">Cell membrane</keyword>
<dbReference type="GeneID" id="33322913"/>
<dbReference type="STRING" id="54262.CHITON_1234"/>
<evidence type="ECO:0000256" key="6">
    <source>
        <dbReference type="SAM" id="Phobius"/>
    </source>
</evidence>
<keyword evidence="4 6" id="KW-1133">Transmembrane helix</keyword>
<name>A0A160VSE8_9EURY</name>
<dbReference type="OrthoDB" id="51610at2157"/>
<accession>A0A160VSE8</accession>
<organism evidence="8 9">
    <name type="scientific">Thermococcus chitonophagus</name>
    <dbReference type="NCBI Taxonomy" id="54262"/>
    <lineage>
        <taxon>Archaea</taxon>
        <taxon>Methanobacteriati</taxon>
        <taxon>Methanobacteriota</taxon>
        <taxon>Thermococci</taxon>
        <taxon>Thermococcales</taxon>
        <taxon>Thermococcaceae</taxon>
        <taxon>Thermococcus</taxon>
    </lineage>
</organism>
<keyword evidence="10" id="KW-1185">Reference proteome</keyword>
<dbReference type="RefSeq" id="WP_068577745.1">
    <property type="nucleotide sequence ID" value="NZ_CP015193.1"/>
</dbReference>
<dbReference type="CDD" id="cd16914">
    <property type="entry name" value="EcfT"/>
    <property type="match status" value="1"/>
</dbReference>
<dbReference type="EMBL" id="LN999010">
    <property type="protein sequence ID" value="CUX78013.1"/>
    <property type="molecule type" value="Genomic_DNA"/>
</dbReference>
<feature type="transmembrane region" description="Helical" evidence="6">
    <location>
        <begin position="22"/>
        <end position="38"/>
    </location>
</feature>
<feature type="transmembrane region" description="Helical" evidence="6">
    <location>
        <begin position="84"/>
        <end position="107"/>
    </location>
</feature>
<dbReference type="GO" id="GO:0005886">
    <property type="term" value="C:plasma membrane"/>
    <property type="evidence" value="ECO:0007669"/>
    <property type="project" value="UniProtKB-ARBA"/>
</dbReference>
<evidence type="ECO:0000256" key="5">
    <source>
        <dbReference type="ARBA" id="ARBA00023136"/>
    </source>
</evidence>
<dbReference type="Proteomes" id="UP000250189">
    <property type="component" value="Chromosome"/>
</dbReference>
<evidence type="ECO:0000313" key="10">
    <source>
        <dbReference type="Proteomes" id="UP000250189"/>
    </source>
</evidence>
<comment type="subcellular location">
    <subcellularLocation>
        <location evidence="1">Membrane</location>
        <topology evidence="1">Multi-pass membrane protein</topology>
    </subcellularLocation>
</comment>
<evidence type="ECO:0000313" key="8">
    <source>
        <dbReference type="EMBL" id="CUX78013.1"/>
    </source>
</evidence>
<gene>
    <name evidence="7" type="ORF">A3L04_09990</name>
    <name evidence="8" type="ORF">CHITON_1234</name>
</gene>
<dbReference type="Pfam" id="PF02361">
    <property type="entry name" value="CbiQ"/>
    <property type="match status" value="1"/>
</dbReference>
<dbReference type="KEGG" id="tch:CHITON_1234"/>
<dbReference type="InterPro" id="IPR003339">
    <property type="entry name" value="ABC/ECF_trnsptr_transmembrane"/>
</dbReference>
<keyword evidence="3 6" id="KW-0812">Transmembrane</keyword>
<evidence type="ECO:0000313" key="7">
    <source>
        <dbReference type="EMBL" id="ASJ17377.1"/>
    </source>
</evidence>
<dbReference type="PANTHER" id="PTHR34857:SF2">
    <property type="entry name" value="SLL0384 PROTEIN"/>
    <property type="match status" value="1"/>
</dbReference>
<evidence type="ECO:0000256" key="2">
    <source>
        <dbReference type="ARBA" id="ARBA00022475"/>
    </source>
</evidence>
<evidence type="ECO:0000256" key="3">
    <source>
        <dbReference type="ARBA" id="ARBA00022692"/>
    </source>
</evidence>
<reference evidence="7 10" key="3">
    <citation type="submission" date="2016-04" db="EMBL/GenBank/DDBJ databases">
        <title>Complete genome sequence of Thermococcus chitonophagus type strain GC74.</title>
        <authorList>
            <person name="Oger P.M."/>
        </authorList>
    </citation>
    <scope>NUCLEOTIDE SEQUENCE [LARGE SCALE GENOMIC DNA]</scope>
    <source>
        <strain evidence="7 10">GC74</strain>
    </source>
</reference>
<sequence>MYLFLIFIYAFAVATRKRLDDLVYFLGLFLVIVVALRPKRRVIKFLGVLFSFESLIFLTALFWPGTPILNTPLGLITREGVYRFFLLLGKAYLSSSTVVVIVSSIGFPTIIAEMEKLRIPRILTLTLMFTYRYIDLLIEEAERMKKALDSRCISVGRLEYYKMLGSLIGELLVRAYYRSVRIYWAMLSRNFETFPDLSCGSSKVVVPLTVLALGGFLV</sequence>